<gene>
    <name evidence="12" type="primary">esaA</name>
    <name evidence="12" type="ORF">CN495_19400</name>
</gene>
<feature type="region of interest" description="Disordered" evidence="10">
    <location>
        <begin position="588"/>
        <end position="607"/>
    </location>
</feature>
<comment type="subunit">
    <text evidence="9">Homodimer. Interacts with EssB.</text>
</comment>
<accession>A0ABD6S2P4</accession>
<evidence type="ECO:0000256" key="4">
    <source>
        <dbReference type="ARBA" id="ARBA00022475"/>
    </source>
</evidence>
<comment type="similarity">
    <text evidence="2">Belongs to the EsaA family.</text>
</comment>
<dbReference type="GO" id="GO:0005886">
    <property type="term" value="C:plasma membrane"/>
    <property type="evidence" value="ECO:0007669"/>
    <property type="project" value="UniProtKB-SubCell"/>
</dbReference>
<feature type="transmembrane region" description="Helical" evidence="11">
    <location>
        <begin position="1012"/>
        <end position="1031"/>
    </location>
</feature>
<dbReference type="InterPro" id="IPR023838">
    <property type="entry name" value="T7SS_EsaA"/>
</dbReference>
<protein>
    <recommendedName>
        <fullName evidence="3">Type VII secretion system accessory factor EsaA</fullName>
    </recommendedName>
</protein>
<feature type="transmembrane region" description="Helical" evidence="11">
    <location>
        <begin position="908"/>
        <end position="929"/>
    </location>
</feature>
<evidence type="ECO:0000256" key="7">
    <source>
        <dbReference type="ARBA" id="ARBA00023026"/>
    </source>
</evidence>
<sequence length="1107" mass="124055">MKKFKWSILLFIILALVLSTGVSYLALNQNVKKANENTTPKMTVALVNEDQGTVFEGNKIAFGDQFVKNVNKNMKQEWYVVSRGVAENGLKNNNYNMMIVIPNDFSRKAVAIDSEIPEKLTLNYKVNATGNKDLKAEAENTASVILEDFNKQIIDVYFASIIGKLQGAQDNIGKIIEKGNVQTTMYKKDIHSPLANYTNQFKTVQDYTGVSVNSFKGFQDILKGFGQALDEGNKSNSTYLDGFNNFQKMQTDNNLLANNFTNQFNQYMNDMNTGDALKQLSALESANKIISNQFTFSEKEPNILTDASAVQKYLADVKKQVSEYDTELAGKLESDIQETVIKKLKQSMSNDGKQEIFINTLMKQPDVRIKKQIENLIAKLPSLNMEEIGQSDLPDTRKLQLQNVIQFTKKYNKENDFYYDPVNKVSLGNAIKEVKDRLYTEGITFSDTAKVIKMESPQILKIKIPEEFKLDGSTEALYIDDVDRTSDFLQSEAGEITIAPRNEGDIKISLHVKLKDSNINIDVFSPVMWQWELSGTHKKETSPEKEKPNKEDKGTQTENSKVENVVHKSQYGIMPLVHSAKNPIIKKMENTTGKDNGTGGNPGGETGTDNGKVIESTTNQVVHQKAEVLTKNISSVLIKEAVDTVESYQGLMSLYEMYYGIDLRTKDVGPKLEEGSLDAIATDQSLYYVLNKQSLIDLISNLVSSSITTEVKQDMTGLKQKIDSYQQFITSADQNSILLAEKLNGTTQQATSMNENLGEYVKGLAKWRENSLKLVEEQQVVTTNHAGEQTAVLSLDSGIKSLMMQSQSLVESSKHSLATSDDVYKTFDQINGQAKEIQDSGTTIVSKADLLLNDFTKKMEDDKSFSKNFTKILANSRIGDRQNEMLYDFLASPVQKQNDGVIVAGNAFTPYLIVLTCFIVALFTAYAIANQEKKRMQSDHFEEKFSLIDMNVPTTVVAFGISIVEGISIGIISGRLLKFGQDQSLLWIAFITFIMMAFVLVSTYLLRQIKMVGMFILLVFLSMYLFLTEAVGSKVDQMSSVGKIRQFSPLQYIESFLNDFISGKDTGKVIFVVLFVIAIIGLVSNLFVWHKKWEEKEVNDQTMEHSG</sequence>
<keyword evidence="6 11" id="KW-1133">Transmembrane helix</keyword>
<evidence type="ECO:0000256" key="10">
    <source>
        <dbReference type="SAM" id="MobiDB-lite"/>
    </source>
</evidence>
<feature type="region of interest" description="Disordered" evidence="10">
    <location>
        <begin position="535"/>
        <end position="561"/>
    </location>
</feature>
<feature type="transmembrane region" description="Helical" evidence="11">
    <location>
        <begin position="950"/>
        <end position="972"/>
    </location>
</feature>
<feature type="transmembrane region" description="Helical" evidence="11">
    <location>
        <begin position="984"/>
        <end position="1005"/>
    </location>
</feature>
<dbReference type="EMBL" id="NTYF01000066">
    <property type="protein sequence ID" value="PER51361.1"/>
    <property type="molecule type" value="Genomic_DNA"/>
</dbReference>
<evidence type="ECO:0000256" key="2">
    <source>
        <dbReference type="ARBA" id="ARBA00008338"/>
    </source>
</evidence>
<evidence type="ECO:0000256" key="6">
    <source>
        <dbReference type="ARBA" id="ARBA00022989"/>
    </source>
</evidence>
<proteinExistence type="inferred from homology"/>
<keyword evidence="4" id="KW-1003">Cell membrane</keyword>
<dbReference type="Gene3D" id="3.40.1710.10">
    <property type="entry name" value="abc type-2 transporter like domain"/>
    <property type="match status" value="1"/>
</dbReference>
<dbReference type="Proteomes" id="UP000219897">
    <property type="component" value="Unassembled WGS sequence"/>
</dbReference>
<organism evidence="12 13">
    <name type="scientific">Bacillus thuringiensis</name>
    <dbReference type="NCBI Taxonomy" id="1428"/>
    <lineage>
        <taxon>Bacteria</taxon>
        <taxon>Bacillati</taxon>
        <taxon>Bacillota</taxon>
        <taxon>Bacilli</taxon>
        <taxon>Bacillales</taxon>
        <taxon>Bacillaceae</taxon>
        <taxon>Bacillus</taxon>
        <taxon>Bacillus cereus group</taxon>
    </lineage>
</organism>
<evidence type="ECO:0000313" key="12">
    <source>
        <dbReference type="EMBL" id="PER51361.1"/>
    </source>
</evidence>
<keyword evidence="5 11" id="KW-0812">Transmembrane</keyword>
<dbReference type="InterPro" id="IPR051328">
    <property type="entry name" value="T7SS_ABC-Transporter"/>
</dbReference>
<reference evidence="12 13" key="1">
    <citation type="submission" date="2017-09" db="EMBL/GenBank/DDBJ databases">
        <title>Large-scale bioinformatics analysis of Bacillus genomes uncovers conserved roles of natural products in bacterial physiology.</title>
        <authorList>
            <consortium name="Agbiome Team Llc"/>
            <person name="Bleich R.M."/>
            <person name="Kirk G.J."/>
            <person name="Santa Maria K.C."/>
            <person name="Allen S.E."/>
            <person name="Farag S."/>
            <person name="Shank E.A."/>
            <person name="Bowers A."/>
        </authorList>
    </citation>
    <scope>NUCLEOTIDE SEQUENCE [LARGE SCALE GENOMIC DNA]</scope>
    <source>
        <strain evidence="12 13">AFS005140</strain>
    </source>
</reference>
<keyword evidence="7" id="KW-0843">Virulence</keyword>
<dbReference type="AlphaFoldDB" id="A0ABD6S2P4"/>
<dbReference type="PANTHER" id="PTHR43077">
    <property type="entry name" value="TRANSPORT PERMEASE YVFS-RELATED"/>
    <property type="match status" value="1"/>
</dbReference>
<feature type="transmembrane region" description="Helical" evidence="11">
    <location>
        <begin position="1069"/>
        <end position="1089"/>
    </location>
</feature>
<dbReference type="NCBIfam" id="TIGR03929">
    <property type="entry name" value="T7_esaA_Nterm"/>
    <property type="match status" value="1"/>
</dbReference>
<evidence type="ECO:0000256" key="9">
    <source>
        <dbReference type="ARBA" id="ARBA00046722"/>
    </source>
</evidence>
<feature type="compositionally biased region" description="Gly residues" evidence="10">
    <location>
        <begin position="596"/>
        <end position="606"/>
    </location>
</feature>
<comment type="caution">
    <text evidence="12">The sequence shown here is derived from an EMBL/GenBank/DDBJ whole genome shotgun (WGS) entry which is preliminary data.</text>
</comment>
<name>A0ABD6S2P4_BACTU</name>
<comment type="subcellular location">
    <subcellularLocation>
        <location evidence="1">Cell membrane</location>
        <topology evidence="1">Multi-pass membrane protein</topology>
    </subcellularLocation>
</comment>
<dbReference type="RefSeq" id="WP_098317229.1">
    <property type="nucleotide sequence ID" value="NZ_NTYF01000066.1"/>
</dbReference>
<evidence type="ECO:0000256" key="8">
    <source>
        <dbReference type="ARBA" id="ARBA00023136"/>
    </source>
</evidence>
<evidence type="ECO:0000256" key="3">
    <source>
        <dbReference type="ARBA" id="ARBA00020819"/>
    </source>
</evidence>
<evidence type="ECO:0000256" key="1">
    <source>
        <dbReference type="ARBA" id="ARBA00004651"/>
    </source>
</evidence>
<keyword evidence="8 11" id="KW-0472">Membrane</keyword>
<evidence type="ECO:0000256" key="11">
    <source>
        <dbReference type="SAM" id="Phobius"/>
    </source>
</evidence>
<dbReference type="PANTHER" id="PTHR43077:SF10">
    <property type="entry name" value="TRANSPORT PERMEASE PROTEIN"/>
    <property type="match status" value="1"/>
</dbReference>
<evidence type="ECO:0000256" key="5">
    <source>
        <dbReference type="ARBA" id="ARBA00022692"/>
    </source>
</evidence>
<evidence type="ECO:0000313" key="13">
    <source>
        <dbReference type="Proteomes" id="UP000219897"/>
    </source>
</evidence>